<accession>A0A4C1UZ67</accession>
<comment type="caution">
    <text evidence="2">The sequence shown here is derived from an EMBL/GenBank/DDBJ whole genome shotgun (WGS) entry which is preliminary data.</text>
</comment>
<sequence>MRIHRKPSSEEWIDSDELVNAVETCRTRSATTPAVAGTEFDTKYSLKNSTRCKFVISSISNMCRTNNDLISNISPYPRAIFLFHIEGFVTDILPVEDREEEPPLAQRRCDENDRGTGDLNVLS</sequence>
<proteinExistence type="predicted"/>
<dbReference type="EMBL" id="BGZK01000244">
    <property type="protein sequence ID" value="GBP31316.1"/>
    <property type="molecule type" value="Genomic_DNA"/>
</dbReference>
<feature type="region of interest" description="Disordered" evidence="1">
    <location>
        <begin position="99"/>
        <end position="123"/>
    </location>
</feature>
<organism evidence="2 3">
    <name type="scientific">Eumeta variegata</name>
    <name type="common">Bagworm moth</name>
    <name type="synonym">Eumeta japonica</name>
    <dbReference type="NCBI Taxonomy" id="151549"/>
    <lineage>
        <taxon>Eukaryota</taxon>
        <taxon>Metazoa</taxon>
        <taxon>Ecdysozoa</taxon>
        <taxon>Arthropoda</taxon>
        <taxon>Hexapoda</taxon>
        <taxon>Insecta</taxon>
        <taxon>Pterygota</taxon>
        <taxon>Neoptera</taxon>
        <taxon>Endopterygota</taxon>
        <taxon>Lepidoptera</taxon>
        <taxon>Glossata</taxon>
        <taxon>Ditrysia</taxon>
        <taxon>Tineoidea</taxon>
        <taxon>Psychidae</taxon>
        <taxon>Oiketicinae</taxon>
        <taxon>Eumeta</taxon>
    </lineage>
</organism>
<dbReference type="Proteomes" id="UP000299102">
    <property type="component" value="Unassembled WGS sequence"/>
</dbReference>
<protein>
    <submittedName>
        <fullName evidence="2">Uncharacterized protein</fullName>
    </submittedName>
</protein>
<gene>
    <name evidence="2" type="ORF">EVAR_31442_1</name>
</gene>
<dbReference type="AlphaFoldDB" id="A0A4C1UZ67"/>
<name>A0A4C1UZ67_EUMVA</name>
<feature type="compositionally biased region" description="Basic and acidic residues" evidence="1">
    <location>
        <begin position="107"/>
        <end position="116"/>
    </location>
</feature>
<evidence type="ECO:0000313" key="2">
    <source>
        <dbReference type="EMBL" id="GBP31316.1"/>
    </source>
</evidence>
<keyword evidence="3" id="KW-1185">Reference proteome</keyword>
<reference evidence="2 3" key="1">
    <citation type="journal article" date="2019" name="Commun. Biol.">
        <title>The bagworm genome reveals a unique fibroin gene that provides high tensile strength.</title>
        <authorList>
            <person name="Kono N."/>
            <person name="Nakamura H."/>
            <person name="Ohtoshi R."/>
            <person name="Tomita M."/>
            <person name="Numata K."/>
            <person name="Arakawa K."/>
        </authorList>
    </citation>
    <scope>NUCLEOTIDE SEQUENCE [LARGE SCALE GENOMIC DNA]</scope>
</reference>
<evidence type="ECO:0000256" key="1">
    <source>
        <dbReference type="SAM" id="MobiDB-lite"/>
    </source>
</evidence>
<evidence type="ECO:0000313" key="3">
    <source>
        <dbReference type="Proteomes" id="UP000299102"/>
    </source>
</evidence>